<reference evidence="4" key="3">
    <citation type="journal article" date="2017" name="Nature">
        <title>Genome sequence of the progenitor of the wheat D genome Aegilops tauschii.</title>
        <authorList>
            <person name="Luo M.C."/>
            <person name="Gu Y.Q."/>
            <person name="Puiu D."/>
            <person name="Wang H."/>
            <person name="Twardziok S.O."/>
            <person name="Deal K.R."/>
            <person name="Huo N."/>
            <person name="Zhu T."/>
            <person name="Wang L."/>
            <person name="Wang Y."/>
            <person name="McGuire P.E."/>
            <person name="Liu S."/>
            <person name="Long H."/>
            <person name="Ramasamy R.K."/>
            <person name="Rodriguez J.C."/>
            <person name="Van S.L."/>
            <person name="Yuan L."/>
            <person name="Wang Z."/>
            <person name="Xia Z."/>
            <person name="Xiao L."/>
            <person name="Anderson O.D."/>
            <person name="Ouyang S."/>
            <person name="Liang Y."/>
            <person name="Zimin A.V."/>
            <person name="Pertea G."/>
            <person name="Qi P."/>
            <person name="Bennetzen J.L."/>
            <person name="Dai X."/>
            <person name="Dawson M.W."/>
            <person name="Muller H.G."/>
            <person name="Kugler K."/>
            <person name="Rivarola-Duarte L."/>
            <person name="Spannagl M."/>
            <person name="Mayer K.F.X."/>
            <person name="Lu F.H."/>
            <person name="Bevan M.W."/>
            <person name="Leroy P."/>
            <person name="Li P."/>
            <person name="You F.M."/>
            <person name="Sun Q."/>
            <person name="Liu Z."/>
            <person name="Lyons E."/>
            <person name="Wicker T."/>
            <person name="Salzberg S.L."/>
            <person name="Devos K.M."/>
            <person name="Dvorak J."/>
        </authorList>
    </citation>
    <scope>NUCLEOTIDE SEQUENCE [LARGE SCALE GENOMIC DNA]</scope>
    <source>
        <strain evidence="4">cv. AL8/78</strain>
    </source>
</reference>
<evidence type="ECO:0000313" key="5">
    <source>
        <dbReference type="Proteomes" id="UP000015105"/>
    </source>
</evidence>
<keyword evidence="5" id="KW-1185">Reference proteome</keyword>
<dbReference type="InterPro" id="IPR036875">
    <property type="entry name" value="Znf_CCHC_sf"/>
</dbReference>
<keyword evidence="1" id="KW-0862">Zinc</keyword>
<evidence type="ECO:0000256" key="2">
    <source>
        <dbReference type="SAM" id="MobiDB-lite"/>
    </source>
</evidence>
<dbReference type="STRING" id="200361.A0A453JMG3"/>
<evidence type="ECO:0000313" key="4">
    <source>
        <dbReference type="EnsemblPlants" id="AET5Gv20120700.3"/>
    </source>
</evidence>
<evidence type="ECO:0000259" key="3">
    <source>
        <dbReference type="PROSITE" id="PS50158"/>
    </source>
</evidence>
<feature type="domain" description="CCHC-type" evidence="3">
    <location>
        <begin position="303"/>
        <end position="317"/>
    </location>
</feature>
<dbReference type="InterPro" id="IPR001878">
    <property type="entry name" value="Znf_CCHC"/>
</dbReference>
<feature type="domain" description="CCHC-type" evidence="3">
    <location>
        <begin position="591"/>
        <end position="606"/>
    </location>
</feature>
<dbReference type="GO" id="GO:0003676">
    <property type="term" value="F:nucleic acid binding"/>
    <property type="evidence" value="ECO:0007669"/>
    <property type="project" value="InterPro"/>
</dbReference>
<dbReference type="EnsemblPlants" id="AET5Gv20120700.3">
    <property type="protein sequence ID" value="AET5Gv20120700.3"/>
    <property type="gene ID" value="AET5Gv20120700"/>
</dbReference>
<feature type="region of interest" description="Disordered" evidence="2">
    <location>
        <begin position="55"/>
        <end position="79"/>
    </location>
</feature>
<feature type="domain" description="CCHC-type" evidence="3">
    <location>
        <begin position="542"/>
        <end position="557"/>
    </location>
</feature>
<dbReference type="PANTHER" id="PTHR23002">
    <property type="entry name" value="ZINC FINGER CCHC DOMAIN CONTAINING PROTEIN"/>
    <property type="match status" value="1"/>
</dbReference>
<accession>A0A453JMG3</accession>
<dbReference type="Pfam" id="PF00098">
    <property type="entry name" value="zf-CCHC"/>
    <property type="match status" value="3"/>
</dbReference>
<protein>
    <recommendedName>
        <fullName evidence="3">CCHC-type domain-containing protein</fullName>
    </recommendedName>
</protein>
<proteinExistence type="predicted"/>
<reference evidence="5" key="2">
    <citation type="journal article" date="2017" name="Nat. Plants">
        <title>The Aegilops tauschii genome reveals multiple impacts of transposons.</title>
        <authorList>
            <person name="Zhao G."/>
            <person name="Zou C."/>
            <person name="Li K."/>
            <person name="Wang K."/>
            <person name="Li T."/>
            <person name="Gao L."/>
            <person name="Zhang X."/>
            <person name="Wang H."/>
            <person name="Yang Z."/>
            <person name="Liu X."/>
            <person name="Jiang W."/>
            <person name="Mao L."/>
            <person name="Kong X."/>
            <person name="Jiao Y."/>
            <person name="Jia J."/>
        </authorList>
    </citation>
    <scope>NUCLEOTIDE SEQUENCE [LARGE SCALE GENOMIC DNA]</scope>
    <source>
        <strain evidence="5">cv. AL8/78</strain>
    </source>
</reference>
<reference evidence="4" key="5">
    <citation type="journal article" date="2021" name="G3 (Bethesda)">
        <title>Aegilops tauschii genome assembly Aet v5.0 features greater sequence contiguity and improved annotation.</title>
        <authorList>
            <person name="Wang L."/>
            <person name="Zhu T."/>
            <person name="Rodriguez J.C."/>
            <person name="Deal K.R."/>
            <person name="Dubcovsky J."/>
            <person name="McGuire P.E."/>
            <person name="Lux T."/>
            <person name="Spannagl M."/>
            <person name="Mayer K.F.X."/>
            <person name="Baldrich P."/>
            <person name="Meyers B.C."/>
            <person name="Huo N."/>
            <person name="Gu Y.Q."/>
            <person name="Zhou H."/>
            <person name="Devos K.M."/>
            <person name="Bennetzen J.L."/>
            <person name="Unver T."/>
            <person name="Budak H."/>
            <person name="Gulick P.J."/>
            <person name="Galiba G."/>
            <person name="Kalapos B."/>
            <person name="Nelson D.R."/>
            <person name="Li P."/>
            <person name="You F.M."/>
            <person name="Luo M.C."/>
            <person name="Dvorak J."/>
        </authorList>
    </citation>
    <scope>NUCLEOTIDE SEQUENCE [LARGE SCALE GENOMIC DNA]</scope>
    <source>
        <strain evidence="4">cv. AL8/78</strain>
    </source>
</reference>
<dbReference type="InterPro" id="IPR051714">
    <property type="entry name" value="Znf_CCHC_NABP"/>
</dbReference>
<name>A0A453JMG3_AEGTS</name>
<dbReference type="GO" id="GO:0008270">
    <property type="term" value="F:zinc ion binding"/>
    <property type="evidence" value="ECO:0007669"/>
    <property type="project" value="UniProtKB-KW"/>
</dbReference>
<dbReference type="Gramene" id="AET5Gv20120700.3">
    <property type="protein sequence ID" value="AET5Gv20120700.3"/>
    <property type="gene ID" value="AET5Gv20120700"/>
</dbReference>
<evidence type="ECO:0000256" key="1">
    <source>
        <dbReference type="PROSITE-ProRule" id="PRU00047"/>
    </source>
</evidence>
<keyword evidence="1" id="KW-0863">Zinc-finger</keyword>
<organism evidence="4 5">
    <name type="scientific">Aegilops tauschii subsp. strangulata</name>
    <name type="common">Goatgrass</name>
    <dbReference type="NCBI Taxonomy" id="200361"/>
    <lineage>
        <taxon>Eukaryota</taxon>
        <taxon>Viridiplantae</taxon>
        <taxon>Streptophyta</taxon>
        <taxon>Embryophyta</taxon>
        <taxon>Tracheophyta</taxon>
        <taxon>Spermatophyta</taxon>
        <taxon>Magnoliopsida</taxon>
        <taxon>Liliopsida</taxon>
        <taxon>Poales</taxon>
        <taxon>Poaceae</taxon>
        <taxon>BOP clade</taxon>
        <taxon>Pooideae</taxon>
        <taxon>Triticodae</taxon>
        <taxon>Triticeae</taxon>
        <taxon>Triticinae</taxon>
        <taxon>Aegilops</taxon>
    </lineage>
</organism>
<feature type="domain" description="CCHC-type" evidence="3">
    <location>
        <begin position="522"/>
        <end position="536"/>
    </location>
</feature>
<feature type="domain" description="CCHC-type" evidence="3">
    <location>
        <begin position="571"/>
        <end position="585"/>
    </location>
</feature>
<reference evidence="4" key="4">
    <citation type="submission" date="2019-03" db="UniProtKB">
        <authorList>
            <consortium name="EnsemblPlants"/>
        </authorList>
    </citation>
    <scope>IDENTIFICATION</scope>
</reference>
<dbReference type="Gramene" id="AET5Gv20120700.12">
    <property type="protein sequence ID" value="AET5Gv20120700.12"/>
    <property type="gene ID" value="AET5Gv20120700"/>
</dbReference>
<dbReference type="EnsemblPlants" id="AET5Gv20120700.12">
    <property type="protein sequence ID" value="AET5Gv20120700.12"/>
    <property type="gene ID" value="AET5Gv20120700"/>
</dbReference>
<dbReference type="PROSITE" id="PS50158">
    <property type="entry name" value="ZF_CCHC"/>
    <property type="match status" value="5"/>
</dbReference>
<keyword evidence="1" id="KW-0479">Metal-binding</keyword>
<dbReference type="Gene3D" id="4.10.60.10">
    <property type="entry name" value="Zinc finger, CCHC-type"/>
    <property type="match status" value="4"/>
</dbReference>
<dbReference type="AlphaFoldDB" id="A0A453JMG3"/>
<dbReference type="Proteomes" id="UP000015105">
    <property type="component" value="Chromosome 5D"/>
</dbReference>
<dbReference type="SUPFAM" id="SSF57756">
    <property type="entry name" value="Retrovirus zinc finger-like domains"/>
    <property type="match status" value="3"/>
</dbReference>
<reference evidence="5" key="1">
    <citation type="journal article" date="2014" name="Science">
        <title>Ancient hybridizations among the ancestral genomes of bread wheat.</title>
        <authorList>
            <consortium name="International Wheat Genome Sequencing Consortium,"/>
            <person name="Marcussen T."/>
            <person name="Sandve S.R."/>
            <person name="Heier L."/>
            <person name="Spannagl M."/>
            <person name="Pfeifer M."/>
            <person name="Jakobsen K.S."/>
            <person name="Wulff B.B."/>
            <person name="Steuernagel B."/>
            <person name="Mayer K.F."/>
            <person name="Olsen O.A."/>
        </authorList>
    </citation>
    <scope>NUCLEOTIDE SEQUENCE [LARGE SCALE GENOMIC DNA]</scope>
    <source>
        <strain evidence="5">cv. AL8/78</strain>
    </source>
</reference>
<feature type="compositionally biased region" description="Pro residues" evidence="2">
    <location>
        <begin position="55"/>
        <end position="74"/>
    </location>
</feature>
<sequence>KRTFGRICKVDAPTVFLFTLSSIPHPYSLLLLFPIPNKGSESKRKTALRLLTPPPELAAAQPSPPPPPPPPGLPCPAHRCSRPSETIQMETNGLSIKSQEIGSKRKWETNADLSRRFCTSQHESPWEGGTAKHITCHSSEYQGQSSQECPPWNYGSLTTSPGRQKDFRFCSNQHKSPWEGGTTEHIAWHSSWYQGHSSQEWPTRNGGSLTPSLGRQNDFRFCSNQHTSPWEGGTTEHIACHPSWYQGHSSQEWPTRNGGSLTPSPERNDFHVSGGQFFLTFNPYEQDVESRYLQDKKNGVITCLVCGKEGHYSSKCRFKDQEHRIICTVCGKNGHCSMWCCQQNKSENCACTRCGEIGHSTSTHGLSCSSCDEHHDDGECRLGEVKCFICECQDHYLAQCPLNSVLTEAFQGQRENFQAALRLALSKQRNPSSTPAKCSAKSEGKVLTANNSSTICFTSREEGHNAHMCPQKFGAISGNTSKEVEESSTIVTSSNMSKVLEEQDPGIAKQSSEMKLASVVHCVRCGQEGHSAKSCPTRVFTCYKCNEEGHTSRNCPQNQSSEMKPKSNVHCVRCGEDGHRAKSCPTRVFICYKCNEEGHISRKCPQNQSSEMKPKSNVHCVRCGEEGHRVKRAVQHGCLHAINAMKKATHPRIALRTNHQQ</sequence>
<dbReference type="SMART" id="SM00343">
    <property type="entry name" value="ZnF_C2HC"/>
    <property type="match status" value="10"/>
</dbReference>